<proteinExistence type="inferred from homology"/>
<dbReference type="CDD" id="cd11041">
    <property type="entry name" value="CYP503A1-like"/>
    <property type="match status" value="1"/>
</dbReference>
<evidence type="ECO:0000256" key="8">
    <source>
        <dbReference type="PIRSR" id="PIRSR602403-1"/>
    </source>
</evidence>
<evidence type="ECO:0000256" key="7">
    <source>
        <dbReference type="ARBA" id="ARBA00023033"/>
    </source>
</evidence>
<keyword evidence="8 9" id="KW-0349">Heme</keyword>
<reference evidence="11 12" key="1">
    <citation type="submission" date="2016-05" db="EMBL/GenBank/DDBJ databases">
        <title>Comparative analysis of secretome profiles of manganese(II)-oxidizing ascomycete fungi.</title>
        <authorList>
            <consortium name="DOE Joint Genome Institute"/>
            <person name="Zeiner C.A."/>
            <person name="Purvine S.O."/>
            <person name="Zink E.M."/>
            <person name="Wu S."/>
            <person name="Pasa-Tolic L."/>
            <person name="Chaput D.L."/>
            <person name="Haridas S."/>
            <person name="Grigoriev I.V."/>
            <person name="Santelli C.M."/>
            <person name="Hansel C.M."/>
        </authorList>
    </citation>
    <scope>NUCLEOTIDE SEQUENCE [LARGE SCALE GENOMIC DNA]</scope>
    <source>
        <strain evidence="11 12">SRC1lrK2f</strain>
    </source>
</reference>
<dbReference type="EMBL" id="KV441478">
    <property type="protein sequence ID" value="OAG20781.1"/>
    <property type="molecule type" value="Genomic_DNA"/>
</dbReference>
<dbReference type="AlphaFoldDB" id="A0A177DNR4"/>
<keyword evidence="4 8" id="KW-0479">Metal-binding</keyword>
<dbReference type="InterPro" id="IPR001128">
    <property type="entry name" value="Cyt_P450"/>
</dbReference>
<evidence type="ECO:0000256" key="4">
    <source>
        <dbReference type="ARBA" id="ARBA00022723"/>
    </source>
</evidence>
<keyword evidence="10" id="KW-1133">Transmembrane helix</keyword>
<dbReference type="RefSeq" id="XP_018386202.1">
    <property type="nucleotide sequence ID" value="XM_018526643.1"/>
</dbReference>
<protein>
    <submittedName>
        <fullName evidence="11">Putative cytochrome P450 monooxygenase</fullName>
    </submittedName>
</protein>
<comment type="pathway">
    <text evidence="2">Mycotoxin biosynthesis.</text>
</comment>
<evidence type="ECO:0000256" key="2">
    <source>
        <dbReference type="ARBA" id="ARBA00004685"/>
    </source>
</evidence>
<evidence type="ECO:0000256" key="9">
    <source>
        <dbReference type="RuleBase" id="RU000461"/>
    </source>
</evidence>
<keyword evidence="10" id="KW-0472">Membrane</keyword>
<dbReference type="PRINTS" id="PR00465">
    <property type="entry name" value="EP450IV"/>
</dbReference>
<comment type="similarity">
    <text evidence="3 9">Belongs to the cytochrome P450 family.</text>
</comment>
<dbReference type="GO" id="GO:0016705">
    <property type="term" value="F:oxidoreductase activity, acting on paired donors, with incorporation or reduction of molecular oxygen"/>
    <property type="evidence" value="ECO:0007669"/>
    <property type="project" value="InterPro"/>
</dbReference>
<accession>A0A177DNR4</accession>
<evidence type="ECO:0000256" key="3">
    <source>
        <dbReference type="ARBA" id="ARBA00010617"/>
    </source>
</evidence>
<dbReference type="Proteomes" id="UP000077248">
    <property type="component" value="Unassembled WGS sequence"/>
</dbReference>
<dbReference type="GeneID" id="29112237"/>
<evidence type="ECO:0000313" key="12">
    <source>
        <dbReference type="Proteomes" id="UP000077248"/>
    </source>
</evidence>
<dbReference type="InterPro" id="IPR036396">
    <property type="entry name" value="Cyt_P450_sf"/>
</dbReference>
<evidence type="ECO:0000256" key="6">
    <source>
        <dbReference type="ARBA" id="ARBA00023004"/>
    </source>
</evidence>
<dbReference type="Gene3D" id="1.10.630.10">
    <property type="entry name" value="Cytochrome P450"/>
    <property type="match status" value="1"/>
</dbReference>
<feature type="transmembrane region" description="Helical" evidence="10">
    <location>
        <begin position="7"/>
        <end position="24"/>
    </location>
</feature>
<organism evidence="11 12">
    <name type="scientific">Alternaria alternata</name>
    <name type="common">Alternaria rot fungus</name>
    <name type="synonym">Torula alternata</name>
    <dbReference type="NCBI Taxonomy" id="5599"/>
    <lineage>
        <taxon>Eukaryota</taxon>
        <taxon>Fungi</taxon>
        <taxon>Dikarya</taxon>
        <taxon>Ascomycota</taxon>
        <taxon>Pezizomycotina</taxon>
        <taxon>Dothideomycetes</taxon>
        <taxon>Pleosporomycetidae</taxon>
        <taxon>Pleosporales</taxon>
        <taxon>Pleosporineae</taxon>
        <taxon>Pleosporaceae</taxon>
        <taxon>Alternaria</taxon>
        <taxon>Alternaria sect. Alternaria</taxon>
        <taxon>Alternaria alternata complex</taxon>
    </lineage>
</organism>
<comment type="cofactor">
    <cofactor evidence="1 8">
        <name>heme</name>
        <dbReference type="ChEBI" id="CHEBI:30413"/>
    </cofactor>
</comment>
<dbReference type="VEuPathDB" id="FungiDB:CC77DRAFT_1031169"/>
<keyword evidence="7 9" id="KW-0503">Monooxygenase</keyword>
<dbReference type="SUPFAM" id="SSF48264">
    <property type="entry name" value="Cytochrome P450"/>
    <property type="match status" value="1"/>
</dbReference>
<keyword evidence="6 8" id="KW-0408">Iron</keyword>
<evidence type="ECO:0000256" key="5">
    <source>
        <dbReference type="ARBA" id="ARBA00023002"/>
    </source>
</evidence>
<evidence type="ECO:0000256" key="10">
    <source>
        <dbReference type="SAM" id="Phobius"/>
    </source>
</evidence>
<evidence type="ECO:0000313" key="11">
    <source>
        <dbReference type="EMBL" id="OAG20781.1"/>
    </source>
</evidence>
<dbReference type="GO" id="GO:0005506">
    <property type="term" value="F:iron ion binding"/>
    <property type="evidence" value="ECO:0007669"/>
    <property type="project" value="InterPro"/>
</dbReference>
<dbReference type="PANTHER" id="PTHR46206:SF6">
    <property type="entry name" value="CYTOCHROME P450 MONOOXYGENASE AN1598-RELATED"/>
    <property type="match status" value="1"/>
</dbReference>
<dbReference type="PANTHER" id="PTHR46206">
    <property type="entry name" value="CYTOCHROME P450"/>
    <property type="match status" value="1"/>
</dbReference>
<dbReference type="GO" id="GO:0020037">
    <property type="term" value="F:heme binding"/>
    <property type="evidence" value="ECO:0007669"/>
    <property type="project" value="InterPro"/>
</dbReference>
<dbReference type="PROSITE" id="PS00086">
    <property type="entry name" value="CYTOCHROME_P450"/>
    <property type="match status" value="1"/>
</dbReference>
<dbReference type="KEGG" id="aalt:CC77DRAFT_1031169"/>
<dbReference type="InterPro" id="IPR002403">
    <property type="entry name" value="Cyt_P450_E_grp-IV"/>
</dbReference>
<dbReference type="InterPro" id="IPR017972">
    <property type="entry name" value="Cyt_P450_CS"/>
</dbReference>
<gene>
    <name evidence="11" type="ORF">CC77DRAFT_1031169</name>
</gene>
<keyword evidence="5 9" id="KW-0560">Oxidoreductase</keyword>
<keyword evidence="12" id="KW-1185">Reference proteome</keyword>
<dbReference type="Pfam" id="PF00067">
    <property type="entry name" value="p450"/>
    <property type="match status" value="1"/>
</dbReference>
<dbReference type="OMA" id="CKDEWVE"/>
<dbReference type="GO" id="GO:0004497">
    <property type="term" value="F:monooxygenase activity"/>
    <property type="evidence" value="ECO:0007669"/>
    <property type="project" value="UniProtKB-KW"/>
</dbReference>
<keyword evidence="10" id="KW-0812">Transmembrane</keyword>
<feature type="binding site" description="axial binding residue" evidence="8">
    <location>
        <position position="445"/>
    </location>
    <ligand>
        <name>heme</name>
        <dbReference type="ChEBI" id="CHEBI:30413"/>
    </ligand>
    <ligandPart>
        <name>Fe</name>
        <dbReference type="ChEBI" id="CHEBI:18248"/>
    </ligandPart>
</feature>
<sequence length="506" mass="58034">MMGDIRAPIIGIVIISYLLSFFIHRTENFKAPIVGRRSWLEPILLLRYRFLQNASSILAQGYSQGKASMFKLLRADIDLLVVSNKYLNELKAFPESELSFAHGLYRNFVGKYSMLQLTVDSSIMTKAVLSKLTPALHYFIPIMQKELEAATSEETPECKDEWKEVDLMRLLNRITTRMSAHFIVGPDLCKNEAWLQASIKYTETAIPTGIILRLFPTFLHPFIVHLLPVRWGAKHCVREARRLIVPLVERRRKEQAESPQGYVKPNDFVQWMMDLAKIENESDPANIAHRALIMSQASIPPAALTATQVLYDLCAYPEYIEPILEEAFAAIKEDGELSQKTLFRMRKLDSFMKESQRVNPPQLLSFQRYAAKSLTLSDGTHIPKGTQVCVAASSISADPQIVHDPERFDGWRYYYKRLVPGEENRHQFSSIDTEWLHFGYGPHACPGRFFTANEVKMIVVHFLTKYELAFRPGEGRPKNQVHDELVFPDLAARILIREKRVADTFK</sequence>
<evidence type="ECO:0000256" key="1">
    <source>
        <dbReference type="ARBA" id="ARBA00001971"/>
    </source>
</evidence>
<name>A0A177DNR4_ALTAL</name>